<keyword evidence="7" id="KW-0406">Ion transport</keyword>
<comment type="subcellular location">
    <subcellularLocation>
        <location evidence="1">Membrane</location>
        <topology evidence="1">Multi-pass membrane protein</topology>
    </subcellularLocation>
</comment>
<dbReference type="STRING" id="1225476.A1D18_00605"/>
<feature type="transmembrane region" description="Helical" evidence="9">
    <location>
        <begin position="148"/>
        <end position="168"/>
    </location>
</feature>
<dbReference type="RefSeq" id="WP_071661921.1">
    <property type="nucleotide sequence ID" value="NZ_LUKY01000027.1"/>
</dbReference>
<dbReference type="PANTHER" id="PTHR42751">
    <property type="entry name" value="SODIUM/HYDROGEN EXCHANGER FAMILY/TRKA DOMAIN PROTEIN"/>
    <property type="match status" value="1"/>
</dbReference>
<evidence type="ECO:0000256" key="7">
    <source>
        <dbReference type="ARBA" id="ARBA00023065"/>
    </source>
</evidence>
<dbReference type="PANTHER" id="PTHR42751:SF3">
    <property type="entry name" value="SODIUM_GLUTAMATE SYMPORTER"/>
    <property type="match status" value="1"/>
</dbReference>
<name>A0A1J8PFL3_9COXI</name>
<evidence type="ECO:0000256" key="1">
    <source>
        <dbReference type="ARBA" id="ARBA00004141"/>
    </source>
</evidence>
<evidence type="ECO:0000256" key="3">
    <source>
        <dbReference type="ARBA" id="ARBA00022448"/>
    </source>
</evidence>
<dbReference type="InterPro" id="IPR038770">
    <property type="entry name" value="Na+/solute_symporter_sf"/>
</dbReference>
<evidence type="ECO:0000259" key="10">
    <source>
        <dbReference type="Pfam" id="PF00999"/>
    </source>
</evidence>
<evidence type="ECO:0000256" key="4">
    <source>
        <dbReference type="ARBA" id="ARBA00022449"/>
    </source>
</evidence>
<dbReference type="Proteomes" id="UP000183924">
    <property type="component" value="Unassembled WGS sequence"/>
</dbReference>
<gene>
    <name evidence="11" type="ORF">A1D18_00605</name>
</gene>
<feature type="transmembrane region" description="Helical" evidence="9">
    <location>
        <begin position="88"/>
        <end position="110"/>
    </location>
</feature>
<keyword evidence="4" id="KW-0050">Antiport</keyword>
<keyword evidence="8 9" id="KW-0472">Membrane</keyword>
<keyword evidence="5 9" id="KW-0812">Transmembrane</keyword>
<feature type="transmembrane region" description="Helical" evidence="9">
    <location>
        <begin position="357"/>
        <end position="379"/>
    </location>
</feature>
<reference evidence="11 12" key="1">
    <citation type="submission" date="2016-03" db="EMBL/GenBank/DDBJ databases">
        <title>Comparative genomics of Rickettsiella.</title>
        <authorList>
            <person name="Chandler C."/>
            <person name="Wang Y."/>
        </authorList>
    </citation>
    <scope>NUCLEOTIDE SEQUENCE [LARGE SCALE GENOMIC DNA]</scope>
    <source>
        <strain evidence="11 12">RCFS May 2013</strain>
    </source>
</reference>
<dbReference type="EMBL" id="LUKY01000027">
    <property type="protein sequence ID" value="OIZ96135.1"/>
    <property type="molecule type" value="Genomic_DNA"/>
</dbReference>
<dbReference type="GO" id="GO:0015297">
    <property type="term" value="F:antiporter activity"/>
    <property type="evidence" value="ECO:0007669"/>
    <property type="project" value="UniProtKB-KW"/>
</dbReference>
<organism evidence="11 12">
    <name type="scientific">Candidatus Rickettsiella isopodorum</name>
    <dbReference type="NCBI Taxonomy" id="1225476"/>
    <lineage>
        <taxon>Bacteria</taxon>
        <taxon>Pseudomonadati</taxon>
        <taxon>Pseudomonadota</taxon>
        <taxon>Gammaproteobacteria</taxon>
        <taxon>Legionellales</taxon>
        <taxon>Coxiellaceae</taxon>
        <taxon>Rickettsiella</taxon>
    </lineage>
</organism>
<feature type="transmembrane region" description="Helical" evidence="9">
    <location>
        <begin position="32"/>
        <end position="53"/>
    </location>
</feature>
<feature type="transmembrane region" description="Helical" evidence="9">
    <location>
        <begin position="59"/>
        <end position="76"/>
    </location>
</feature>
<dbReference type="InterPro" id="IPR006153">
    <property type="entry name" value="Cation/H_exchanger_TM"/>
</dbReference>
<evidence type="ECO:0000256" key="5">
    <source>
        <dbReference type="ARBA" id="ARBA00022692"/>
    </source>
</evidence>
<dbReference type="AlphaFoldDB" id="A0A1J8PFL3"/>
<feature type="transmembrane region" description="Helical" evidence="9">
    <location>
        <begin position="214"/>
        <end position="234"/>
    </location>
</feature>
<evidence type="ECO:0000256" key="6">
    <source>
        <dbReference type="ARBA" id="ARBA00022989"/>
    </source>
</evidence>
<feature type="transmembrane region" description="Helical" evidence="9">
    <location>
        <begin position="265"/>
        <end position="283"/>
    </location>
</feature>
<dbReference type="GO" id="GO:1902600">
    <property type="term" value="P:proton transmembrane transport"/>
    <property type="evidence" value="ECO:0007669"/>
    <property type="project" value="InterPro"/>
</dbReference>
<comment type="similarity">
    <text evidence="2">Belongs to the monovalent cation:proton antiporter 2 (CPA2) transporter (TC 2.A.37) family.</text>
</comment>
<dbReference type="Pfam" id="PF00999">
    <property type="entry name" value="Na_H_Exchanger"/>
    <property type="match status" value="1"/>
</dbReference>
<accession>A0A1J8PFL3</accession>
<dbReference type="Gene3D" id="1.20.1530.20">
    <property type="match status" value="1"/>
</dbReference>
<keyword evidence="6 9" id="KW-1133">Transmembrane helix</keyword>
<feature type="transmembrane region" description="Helical" evidence="9">
    <location>
        <begin position="240"/>
        <end position="258"/>
    </location>
</feature>
<keyword evidence="12" id="KW-1185">Reference proteome</keyword>
<evidence type="ECO:0000256" key="9">
    <source>
        <dbReference type="SAM" id="Phobius"/>
    </source>
</evidence>
<evidence type="ECO:0000313" key="12">
    <source>
        <dbReference type="Proteomes" id="UP000183924"/>
    </source>
</evidence>
<keyword evidence="3" id="KW-0813">Transport</keyword>
<sequence length="391" mass="42789">MMDQSFVFSIFVIFTGAAVLATIALYTRQSLLVAYILLGLILGPSCLKLVPNLALARDIGDVGIIFLLFLVGLDLTPQEFYRSLRKTAIVTLVFSALFTTIGFAVGYLFSFTLLESLLIGASLIFSSTIIGLKLLPTLALHHKPIGETMISVLLLQDLLAIGMLLFVHGAHLTGSKLADLGLTLITFPSLLAFAFVVQRYFISKLFIRFDRVQEYLFLVALGWCLGLAELSRALGLSAEIGAFLAGVSIAEGPIAVFIADNLKPLRDFCLIMFFFAIGASFDLHYLPMVIIPAFLLAGLVLLIKPWLFQVLLQMSGEKKYIAREVGVRLGQASEFSLLIAYLAAETTPALIGDKASYLIQAVTILTFVGSSYWVVLRYPTPLALNEKMRVD</sequence>
<feature type="transmembrane region" description="Helical" evidence="9">
    <location>
        <begin position="289"/>
        <end position="312"/>
    </location>
</feature>
<proteinExistence type="inferred from homology"/>
<evidence type="ECO:0000256" key="8">
    <source>
        <dbReference type="ARBA" id="ARBA00023136"/>
    </source>
</evidence>
<protein>
    <submittedName>
        <fullName evidence="11">Sodium:proton antiporter</fullName>
    </submittedName>
</protein>
<evidence type="ECO:0000313" key="11">
    <source>
        <dbReference type="EMBL" id="OIZ96135.1"/>
    </source>
</evidence>
<feature type="transmembrane region" description="Helical" evidence="9">
    <location>
        <begin position="6"/>
        <end position="25"/>
    </location>
</feature>
<feature type="transmembrane region" description="Helical" evidence="9">
    <location>
        <begin position="180"/>
        <end position="202"/>
    </location>
</feature>
<comment type="caution">
    <text evidence="11">The sequence shown here is derived from an EMBL/GenBank/DDBJ whole genome shotgun (WGS) entry which is preliminary data.</text>
</comment>
<feature type="transmembrane region" description="Helical" evidence="9">
    <location>
        <begin position="332"/>
        <end position="351"/>
    </location>
</feature>
<feature type="transmembrane region" description="Helical" evidence="9">
    <location>
        <begin position="116"/>
        <end position="136"/>
    </location>
</feature>
<dbReference type="GO" id="GO:0016020">
    <property type="term" value="C:membrane"/>
    <property type="evidence" value="ECO:0007669"/>
    <property type="project" value="UniProtKB-SubCell"/>
</dbReference>
<evidence type="ECO:0000256" key="2">
    <source>
        <dbReference type="ARBA" id="ARBA00005551"/>
    </source>
</evidence>
<feature type="domain" description="Cation/H+ exchanger transmembrane" evidence="10">
    <location>
        <begin position="19"/>
        <end position="369"/>
    </location>
</feature>